<reference evidence="3 4" key="1">
    <citation type="submission" date="2020-03" db="EMBL/GenBank/DDBJ databases">
        <title>Genomic Encyclopedia of Type Strains, Phase IV (KMG-IV): sequencing the most valuable type-strain genomes for metagenomic binning, comparative biology and taxonomic classification.</title>
        <authorList>
            <person name="Goeker M."/>
        </authorList>
    </citation>
    <scope>NUCLEOTIDE SEQUENCE [LARGE SCALE GENOMIC DNA]</scope>
    <source>
        <strain evidence="3 4">DSM 5718</strain>
    </source>
</reference>
<proteinExistence type="inferred from homology"/>
<dbReference type="GO" id="GO:0005737">
    <property type="term" value="C:cytoplasm"/>
    <property type="evidence" value="ECO:0007669"/>
    <property type="project" value="UniProtKB-SubCell"/>
</dbReference>
<comment type="similarity">
    <text evidence="1 2">Belongs to the Iojap/RsfS family.</text>
</comment>
<dbReference type="RefSeq" id="WP_166918130.1">
    <property type="nucleotide sequence ID" value="NZ_JAASRN010000001.1"/>
</dbReference>
<keyword evidence="4" id="KW-1185">Reference proteome</keyword>
<dbReference type="PANTHER" id="PTHR21043">
    <property type="entry name" value="IOJAP SUPERFAMILY ORTHOLOG"/>
    <property type="match status" value="1"/>
</dbReference>
<dbReference type="EMBL" id="JAASRN010000001">
    <property type="protein sequence ID" value="NIK72829.1"/>
    <property type="molecule type" value="Genomic_DNA"/>
</dbReference>
<keyword evidence="2" id="KW-0678">Repressor</keyword>
<dbReference type="Pfam" id="PF02410">
    <property type="entry name" value="RsfS"/>
    <property type="match status" value="1"/>
</dbReference>
<dbReference type="GO" id="GO:0017148">
    <property type="term" value="P:negative regulation of translation"/>
    <property type="evidence" value="ECO:0007669"/>
    <property type="project" value="UniProtKB-UniRule"/>
</dbReference>
<name>A0A846MMY5_9BACT</name>
<dbReference type="Gene3D" id="3.30.460.10">
    <property type="entry name" value="Beta Polymerase, domain 2"/>
    <property type="match status" value="1"/>
</dbReference>
<comment type="caution">
    <text evidence="3">The sequence shown here is derived from an EMBL/GenBank/DDBJ whole genome shotgun (WGS) entry which is preliminary data.</text>
</comment>
<dbReference type="GO" id="GO:0042256">
    <property type="term" value="P:cytosolic ribosome assembly"/>
    <property type="evidence" value="ECO:0007669"/>
    <property type="project" value="UniProtKB-UniRule"/>
</dbReference>
<evidence type="ECO:0000256" key="1">
    <source>
        <dbReference type="ARBA" id="ARBA00010574"/>
    </source>
</evidence>
<dbReference type="HAMAP" id="MF_01477">
    <property type="entry name" value="Iojap_RsfS"/>
    <property type="match status" value="1"/>
</dbReference>
<dbReference type="GO" id="GO:0090071">
    <property type="term" value="P:negative regulation of ribosome biogenesis"/>
    <property type="evidence" value="ECO:0007669"/>
    <property type="project" value="UniProtKB-UniRule"/>
</dbReference>
<dbReference type="GO" id="GO:0043023">
    <property type="term" value="F:ribosomal large subunit binding"/>
    <property type="evidence" value="ECO:0007669"/>
    <property type="project" value="TreeGrafter"/>
</dbReference>
<dbReference type="Proteomes" id="UP000537126">
    <property type="component" value="Unassembled WGS sequence"/>
</dbReference>
<keyword evidence="2" id="KW-0810">Translation regulation</keyword>
<dbReference type="InterPro" id="IPR043519">
    <property type="entry name" value="NT_sf"/>
</dbReference>
<comment type="subunit">
    <text evidence="2">Interacts with ribosomal protein uL14 (rplN).</text>
</comment>
<sequence length="123" mass="14108">MSIKPVDVDSQTLAQVVVKGLQEKKGEDIVILDLRGVPQAVADFFVIATGSSDTHLQALMDSVEKIVQKEVWQSPWHIEGRERKLWVLMDYVDVVVHLFQRQTREYYALEELWADAPMIVVED</sequence>
<evidence type="ECO:0000313" key="3">
    <source>
        <dbReference type="EMBL" id="NIK72829.1"/>
    </source>
</evidence>
<evidence type="ECO:0000256" key="2">
    <source>
        <dbReference type="HAMAP-Rule" id="MF_01477"/>
    </source>
</evidence>
<dbReference type="PANTHER" id="PTHR21043:SF0">
    <property type="entry name" value="MITOCHONDRIAL ASSEMBLY OF RIBOSOMAL LARGE SUBUNIT PROTEIN 1"/>
    <property type="match status" value="1"/>
</dbReference>
<gene>
    <name evidence="2" type="primary">rsfS</name>
    <name evidence="3" type="ORF">FHS56_000315</name>
</gene>
<dbReference type="SUPFAM" id="SSF81301">
    <property type="entry name" value="Nucleotidyltransferase"/>
    <property type="match status" value="1"/>
</dbReference>
<evidence type="ECO:0000313" key="4">
    <source>
        <dbReference type="Proteomes" id="UP000537126"/>
    </source>
</evidence>
<dbReference type="InterPro" id="IPR004394">
    <property type="entry name" value="Iojap/RsfS/C7orf30"/>
</dbReference>
<keyword evidence="2" id="KW-0963">Cytoplasm</keyword>
<protein>
    <recommendedName>
        <fullName evidence="2">Ribosomal silencing factor RsfS</fullName>
    </recommendedName>
</protein>
<dbReference type="NCBIfam" id="TIGR00090">
    <property type="entry name" value="rsfS_iojap_ybeB"/>
    <property type="match status" value="1"/>
</dbReference>
<comment type="subcellular location">
    <subcellularLocation>
        <location evidence="2">Cytoplasm</location>
    </subcellularLocation>
</comment>
<comment type="function">
    <text evidence="2">Functions as a ribosomal silencing factor. Interacts with ribosomal protein uL14 (rplN), blocking formation of intersubunit bridge B8. Prevents association of the 30S and 50S ribosomal subunits and the formation of functional ribosomes, thus repressing translation.</text>
</comment>
<dbReference type="AlphaFoldDB" id="A0A846MMY5"/>
<accession>A0A846MMY5</accession>
<organism evidence="3 4">
    <name type="scientific">Thermonema lapsum</name>
    <dbReference type="NCBI Taxonomy" id="28195"/>
    <lineage>
        <taxon>Bacteria</taxon>
        <taxon>Pseudomonadati</taxon>
        <taxon>Bacteroidota</taxon>
        <taxon>Cytophagia</taxon>
        <taxon>Cytophagales</taxon>
        <taxon>Thermonemataceae</taxon>
        <taxon>Thermonema</taxon>
    </lineage>
</organism>